<keyword evidence="2" id="KW-1185">Reference proteome</keyword>
<dbReference type="EMBL" id="FP929116">
    <property type="protein sequence ID" value="CBX94147.1"/>
    <property type="molecule type" value="Genomic_DNA"/>
</dbReference>
<sequence length="250" mass="28468">MSPKIHLIRHAQGEHNSTRNYAIRDAVLTPKGKEQCRTLRSAFEYHNEVDIVFASPLRRTIQTAALSLGPALSRKEVPFILMPVLQEVSNIGCDVGIADTAEDVKQFLPELFAEGEVEFDIEKVDASAVTKGWNSKRGYWAYEKQAIMKRATDFRNFLFQRPEKQIVLVTHGAFAHFLTEDWDVEDPMTGTAYKNCEHREFVFTDSSTAEDAHVIEILESRTRRGVKGAEDDPHVLQELETIVHKDKQQI</sequence>
<dbReference type="SMART" id="SM00855">
    <property type="entry name" value="PGAM"/>
    <property type="match status" value="1"/>
</dbReference>
<proteinExistence type="predicted"/>
<dbReference type="GO" id="GO:0005737">
    <property type="term" value="C:cytoplasm"/>
    <property type="evidence" value="ECO:0007669"/>
    <property type="project" value="TreeGrafter"/>
</dbReference>
<dbReference type="InterPro" id="IPR029033">
    <property type="entry name" value="His_PPase_superfam"/>
</dbReference>
<dbReference type="PANTHER" id="PTHR48100:SF54">
    <property type="entry name" value="PHOSPHATASE SPAC5H10.03-RELATED"/>
    <property type="match status" value="1"/>
</dbReference>
<evidence type="ECO:0000313" key="1">
    <source>
        <dbReference type="EMBL" id="CBX94147.1"/>
    </source>
</evidence>
<organism evidence="2">
    <name type="scientific">Leptosphaeria maculans (strain JN3 / isolate v23.1.3 / race Av1-4-5-6-7-8)</name>
    <name type="common">Blackleg fungus</name>
    <name type="synonym">Phoma lingam</name>
    <dbReference type="NCBI Taxonomy" id="985895"/>
    <lineage>
        <taxon>Eukaryota</taxon>
        <taxon>Fungi</taxon>
        <taxon>Dikarya</taxon>
        <taxon>Ascomycota</taxon>
        <taxon>Pezizomycotina</taxon>
        <taxon>Dothideomycetes</taxon>
        <taxon>Pleosporomycetidae</taxon>
        <taxon>Pleosporales</taxon>
        <taxon>Pleosporineae</taxon>
        <taxon>Leptosphaeriaceae</taxon>
        <taxon>Plenodomus</taxon>
        <taxon>Plenodomus lingam/Leptosphaeria maculans species complex</taxon>
    </lineage>
</organism>
<reference evidence="2" key="1">
    <citation type="journal article" date="2011" name="Nat. Commun.">
        <title>Effector diversification within compartments of the Leptosphaeria maculans genome affected by Repeat-Induced Point mutations.</title>
        <authorList>
            <person name="Rouxel T."/>
            <person name="Grandaubert J."/>
            <person name="Hane J.K."/>
            <person name="Hoede C."/>
            <person name="van de Wouw A.P."/>
            <person name="Couloux A."/>
            <person name="Dominguez V."/>
            <person name="Anthouard V."/>
            <person name="Bally P."/>
            <person name="Bourras S."/>
            <person name="Cozijnsen A.J."/>
            <person name="Ciuffetti L.M."/>
            <person name="Degrave A."/>
            <person name="Dilmaghani A."/>
            <person name="Duret L."/>
            <person name="Fudal I."/>
            <person name="Goodwin S.B."/>
            <person name="Gout L."/>
            <person name="Glaser N."/>
            <person name="Linglin J."/>
            <person name="Kema G.H.J."/>
            <person name="Lapalu N."/>
            <person name="Lawrence C.B."/>
            <person name="May K."/>
            <person name="Meyer M."/>
            <person name="Ollivier B."/>
            <person name="Poulain J."/>
            <person name="Schoch C.L."/>
            <person name="Simon A."/>
            <person name="Spatafora J.W."/>
            <person name="Stachowiak A."/>
            <person name="Turgeon B.G."/>
            <person name="Tyler B.M."/>
            <person name="Vincent D."/>
            <person name="Weissenbach J."/>
            <person name="Amselem J."/>
            <person name="Quesneville H."/>
            <person name="Oliver R.P."/>
            <person name="Wincker P."/>
            <person name="Balesdent M.-H."/>
            <person name="Howlett B.J."/>
        </authorList>
    </citation>
    <scope>NUCLEOTIDE SEQUENCE [LARGE SCALE GENOMIC DNA]</scope>
    <source>
        <strain evidence="2">JN3 / isolate v23.1.3 / race Av1-4-5-6-7-8</strain>
    </source>
</reference>
<dbReference type="HOGENOM" id="CLU_039184_1_0_1"/>
<dbReference type="PANTHER" id="PTHR48100">
    <property type="entry name" value="BROAD-SPECIFICITY PHOSPHATASE YOR283W-RELATED"/>
    <property type="match status" value="1"/>
</dbReference>
<dbReference type="OrthoDB" id="496981at2759"/>
<dbReference type="eggNOG" id="KOG4754">
    <property type="taxonomic scope" value="Eukaryota"/>
</dbReference>
<dbReference type="InterPro" id="IPR050275">
    <property type="entry name" value="PGM_Phosphatase"/>
</dbReference>
<dbReference type="Pfam" id="PF00300">
    <property type="entry name" value="His_Phos_1"/>
    <property type="match status" value="1"/>
</dbReference>
<protein>
    <submittedName>
        <fullName evidence="1">Similar to phosphoglycerate mutase family protein</fullName>
    </submittedName>
</protein>
<dbReference type="Proteomes" id="UP000002668">
    <property type="component" value="Genome"/>
</dbReference>
<dbReference type="InterPro" id="IPR013078">
    <property type="entry name" value="His_Pase_superF_clade-1"/>
</dbReference>
<evidence type="ECO:0000313" key="2">
    <source>
        <dbReference type="Proteomes" id="UP000002668"/>
    </source>
</evidence>
<dbReference type="Gene3D" id="3.40.50.1240">
    <property type="entry name" value="Phosphoglycerate mutase-like"/>
    <property type="match status" value="1"/>
</dbReference>
<dbReference type="SUPFAM" id="SSF53254">
    <property type="entry name" value="Phosphoglycerate mutase-like"/>
    <property type="match status" value="1"/>
</dbReference>
<gene>
    <name evidence="1" type="ORF">LEMA_P038210.1</name>
</gene>
<dbReference type="InParanoid" id="E4ZRF3"/>
<dbReference type="VEuPathDB" id="FungiDB:LEMA_P038210.1"/>
<dbReference type="GO" id="GO:0016791">
    <property type="term" value="F:phosphatase activity"/>
    <property type="evidence" value="ECO:0007669"/>
    <property type="project" value="TreeGrafter"/>
</dbReference>
<dbReference type="OMA" id="NCETRRY"/>
<name>E4ZRF3_LEPMJ</name>
<dbReference type="CDD" id="cd07067">
    <property type="entry name" value="HP_PGM_like"/>
    <property type="match status" value="1"/>
</dbReference>
<dbReference type="GeneID" id="13285133"/>
<accession>E4ZRF3</accession>
<dbReference type="AlphaFoldDB" id="E4ZRF3"/>